<protein>
    <recommendedName>
        <fullName evidence="8">Probable membrane transporter protein</fullName>
    </recommendedName>
</protein>
<evidence type="ECO:0000256" key="6">
    <source>
        <dbReference type="ARBA" id="ARBA00022989"/>
    </source>
</evidence>
<keyword evidence="4 8" id="KW-1003">Cell membrane</keyword>
<feature type="transmembrane region" description="Helical" evidence="8">
    <location>
        <begin position="233"/>
        <end position="254"/>
    </location>
</feature>
<dbReference type="PANTHER" id="PTHR30269:SF0">
    <property type="entry name" value="MEMBRANE TRANSPORTER PROTEIN YFCA-RELATED"/>
    <property type="match status" value="1"/>
</dbReference>
<comment type="caution">
    <text evidence="9">The sequence shown here is derived from an EMBL/GenBank/DDBJ whole genome shotgun (WGS) entry which is preliminary data.</text>
</comment>
<evidence type="ECO:0000256" key="8">
    <source>
        <dbReference type="RuleBase" id="RU363041"/>
    </source>
</evidence>
<comment type="subcellular location">
    <subcellularLocation>
        <location evidence="1 8">Cell membrane</location>
        <topology evidence="1 8">Multi-pass membrane protein</topology>
    </subcellularLocation>
</comment>
<dbReference type="PANTHER" id="PTHR30269">
    <property type="entry name" value="TRANSMEMBRANE PROTEIN YFCA"/>
    <property type="match status" value="1"/>
</dbReference>
<evidence type="ECO:0000256" key="4">
    <source>
        <dbReference type="ARBA" id="ARBA00022475"/>
    </source>
</evidence>
<accession>A0ABX0GTL0</accession>
<keyword evidence="6 8" id="KW-1133">Transmembrane helix</keyword>
<feature type="transmembrane region" description="Helical" evidence="8">
    <location>
        <begin position="9"/>
        <end position="33"/>
    </location>
</feature>
<sequence length="256" mass="25444">MGAVSGVEALWLAGAGFGAGLTGSIAGLASLVSYPALLAAGLTPIAANVTNTVAVVATGAGAAAGSRPELRGQAGRVRRYGAVMVVGGAGGAALLMSTPTESFEYVVPFLVAAASVLLLVQPRLQLALATRRKGEAHPHGWSVPALFGVAVYGGYFGAGAGVMTLAVLAALLQDTLVRLNALRNILLWMANGVAAVGFAVFGPVDWAAAAPMAAGLLAGGWTGPAIARRLPTGVLRLVVALGGLVLAARLWMLAGT</sequence>
<dbReference type="InterPro" id="IPR052017">
    <property type="entry name" value="TSUP"/>
</dbReference>
<dbReference type="Pfam" id="PF01925">
    <property type="entry name" value="TauE"/>
    <property type="match status" value="1"/>
</dbReference>
<evidence type="ECO:0000256" key="7">
    <source>
        <dbReference type="ARBA" id="ARBA00023136"/>
    </source>
</evidence>
<evidence type="ECO:0000313" key="9">
    <source>
        <dbReference type="EMBL" id="NHC13476.1"/>
    </source>
</evidence>
<organism evidence="9 10">
    <name type="scientific">Motilibacter deserti</name>
    <dbReference type="NCBI Taxonomy" id="2714956"/>
    <lineage>
        <taxon>Bacteria</taxon>
        <taxon>Bacillati</taxon>
        <taxon>Actinomycetota</taxon>
        <taxon>Actinomycetes</taxon>
        <taxon>Motilibacterales</taxon>
        <taxon>Motilibacteraceae</taxon>
        <taxon>Motilibacter</taxon>
    </lineage>
</organism>
<keyword evidence="5 8" id="KW-0812">Transmembrane</keyword>
<gene>
    <name evidence="9" type="ORF">G9H71_06730</name>
</gene>
<comment type="similarity">
    <text evidence="2 8">Belongs to the 4-toluene sulfonate uptake permease (TSUP) (TC 2.A.102) family.</text>
</comment>
<dbReference type="EMBL" id="JAANNP010000002">
    <property type="protein sequence ID" value="NHC13476.1"/>
    <property type="molecule type" value="Genomic_DNA"/>
</dbReference>
<reference evidence="9 10" key="1">
    <citation type="submission" date="2020-03" db="EMBL/GenBank/DDBJ databases">
        <title>Two novel Motilibacter sp.</title>
        <authorList>
            <person name="Liu S."/>
        </authorList>
    </citation>
    <scope>NUCLEOTIDE SEQUENCE [LARGE SCALE GENOMIC DNA]</scope>
    <source>
        <strain evidence="9 10">E257</strain>
    </source>
</reference>
<evidence type="ECO:0000256" key="2">
    <source>
        <dbReference type="ARBA" id="ARBA00009142"/>
    </source>
</evidence>
<evidence type="ECO:0000256" key="1">
    <source>
        <dbReference type="ARBA" id="ARBA00004651"/>
    </source>
</evidence>
<dbReference type="InterPro" id="IPR002781">
    <property type="entry name" value="TM_pro_TauE-like"/>
</dbReference>
<dbReference type="RefSeq" id="WP_166279920.1">
    <property type="nucleotide sequence ID" value="NZ_JAANNP010000002.1"/>
</dbReference>
<evidence type="ECO:0000256" key="3">
    <source>
        <dbReference type="ARBA" id="ARBA00022448"/>
    </source>
</evidence>
<feature type="transmembrane region" description="Helical" evidence="8">
    <location>
        <begin position="45"/>
        <end position="65"/>
    </location>
</feature>
<proteinExistence type="inferred from homology"/>
<keyword evidence="3" id="KW-0813">Transport</keyword>
<keyword evidence="10" id="KW-1185">Reference proteome</keyword>
<name>A0ABX0GTL0_9ACTN</name>
<evidence type="ECO:0000256" key="5">
    <source>
        <dbReference type="ARBA" id="ARBA00022692"/>
    </source>
</evidence>
<feature type="transmembrane region" description="Helical" evidence="8">
    <location>
        <begin position="141"/>
        <end position="172"/>
    </location>
</feature>
<feature type="transmembrane region" description="Helical" evidence="8">
    <location>
        <begin position="77"/>
        <end position="96"/>
    </location>
</feature>
<dbReference type="Proteomes" id="UP000800981">
    <property type="component" value="Unassembled WGS sequence"/>
</dbReference>
<keyword evidence="7 8" id="KW-0472">Membrane</keyword>
<evidence type="ECO:0000313" key="10">
    <source>
        <dbReference type="Proteomes" id="UP000800981"/>
    </source>
</evidence>
<feature type="transmembrane region" description="Helical" evidence="8">
    <location>
        <begin position="192"/>
        <end position="221"/>
    </location>
</feature>